<dbReference type="InterPro" id="IPR011664">
    <property type="entry name" value="Abi_system_AbiD/AbiF-like"/>
</dbReference>
<dbReference type="EMBL" id="WWVQ01000028">
    <property type="protein sequence ID" value="MZL33898.1"/>
    <property type="molecule type" value="Genomic_DNA"/>
</dbReference>
<evidence type="ECO:0000313" key="1">
    <source>
        <dbReference type="EMBL" id="MZL33898.1"/>
    </source>
</evidence>
<protein>
    <submittedName>
        <fullName evidence="1">Abi family protein</fullName>
    </submittedName>
</protein>
<reference evidence="1 2" key="1">
    <citation type="journal article" date="2019" name="Nat. Med.">
        <title>A library of human gut bacterial isolates paired with longitudinal multiomics data enables mechanistic microbiome research.</title>
        <authorList>
            <person name="Poyet M."/>
            <person name="Groussin M."/>
            <person name="Gibbons S.M."/>
            <person name="Avila-Pacheco J."/>
            <person name="Jiang X."/>
            <person name="Kearney S.M."/>
            <person name="Perrotta A.R."/>
            <person name="Berdy B."/>
            <person name="Zhao S."/>
            <person name="Lieberman T.D."/>
            <person name="Swanson P.K."/>
            <person name="Smith M."/>
            <person name="Roesemann S."/>
            <person name="Alexander J.E."/>
            <person name="Rich S.A."/>
            <person name="Livny J."/>
            <person name="Vlamakis H."/>
            <person name="Clish C."/>
            <person name="Bullock K."/>
            <person name="Deik A."/>
            <person name="Scott J."/>
            <person name="Pierce K.A."/>
            <person name="Xavier R.J."/>
            <person name="Alm E.J."/>
        </authorList>
    </citation>
    <scope>NUCLEOTIDE SEQUENCE [LARGE SCALE GENOMIC DNA]</scope>
    <source>
        <strain evidence="1 2">BIOML-A1</strain>
    </source>
</reference>
<organism evidence="1 2">
    <name type="scientific">Blautia wexlerae</name>
    <dbReference type="NCBI Taxonomy" id="418240"/>
    <lineage>
        <taxon>Bacteria</taxon>
        <taxon>Bacillati</taxon>
        <taxon>Bacillota</taxon>
        <taxon>Clostridia</taxon>
        <taxon>Lachnospirales</taxon>
        <taxon>Lachnospiraceae</taxon>
        <taxon>Blautia</taxon>
    </lineage>
</organism>
<dbReference type="AlphaFoldDB" id="A0A6L8T566"/>
<dbReference type="Proteomes" id="UP000477285">
    <property type="component" value="Unassembled WGS sequence"/>
</dbReference>
<dbReference type="InterPro" id="IPR017034">
    <property type="entry name" value="Abi_system_AbiD/AbiF"/>
</dbReference>
<proteinExistence type="predicted"/>
<comment type="caution">
    <text evidence="1">The sequence shown here is derived from an EMBL/GenBank/DDBJ whole genome shotgun (WGS) entry which is preliminary data.</text>
</comment>
<dbReference type="PIRSF" id="PIRSF034934">
    <property type="entry name" value="AbiF_AbiD"/>
    <property type="match status" value="1"/>
</dbReference>
<dbReference type="Pfam" id="PF07751">
    <property type="entry name" value="Abi_2"/>
    <property type="match status" value="1"/>
</dbReference>
<gene>
    <name evidence="1" type="ORF">GT728_11980</name>
</gene>
<name>A0A6L8T566_9FIRM</name>
<accession>A0A6L8T566</accession>
<sequence>MSDEKGIKIKDREYAEEMLRQIGYFPLMGGYKHLFRISNTKKYKAGTSFEEIVSLYKFDAELRELFFKYLLQIERQMRSLMSYYFTEMYGAEQKQYLDANNYNNTKRNHATIVKLIATLKRATTTTDYTYINYYRKTYGEIPLWVLANVLTFGNLSKMFRVFPQSLKSKVSKNFEPLNQHQMEQFLSVLTKYRNVCAHGERLFKYRTVDAIADTPLHKKLSLPQSGNQYEKGKQDLFAVVIAFKYLLSGKDFLEFKRKLIKEIDRVNREVEHISEVELLNKMGFPKNWKNITRYHLN</sequence>
<evidence type="ECO:0000313" key="2">
    <source>
        <dbReference type="Proteomes" id="UP000477285"/>
    </source>
</evidence>